<sequence length="141" mass="15577">MLPAGTAEQRTRSRPDGLLGQLLRFGLVGVVSATADYGSLLVMVTFGVWQEPARALSFVLGSTTAYLLNRRWTFVSRRDAKEAVAVAAVYAATFVLILTIYSLVRHSLPTSPWQVTIAWVVSQGIGTSFNFLTQRLLIFRR</sequence>
<dbReference type="AlphaFoldDB" id="A0A840NX79"/>
<dbReference type="Pfam" id="PF04138">
    <property type="entry name" value="GtrA_DPMS_TM"/>
    <property type="match status" value="1"/>
</dbReference>
<dbReference type="GO" id="GO:0005886">
    <property type="term" value="C:plasma membrane"/>
    <property type="evidence" value="ECO:0007669"/>
    <property type="project" value="TreeGrafter"/>
</dbReference>
<dbReference type="PANTHER" id="PTHR38459:SF6">
    <property type="entry name" value="ARABINOGALACTAN BIOSYNTHESIS RECRUITING PROTEIN RV3789"/>
    <property type="match status" value="1"/>
</dbReference>
<feature type="domain" description="GtrA/DPMS transmembrane" evidence="7">
    <location>
        <begin position="24"/>
        <end position="139"/>
    </location>
</feature>
<name>A0A840NX79_9PSEU</name>
<evidence type="ECO:0000256" key="2">
    <source>
        <dbReference type="ARBA" id="ARBA00009399"/>
    </source>
</evidence>
<keyword evidence="9" id="KW-1185">Reference proteome</keyword>
<keyword evidence="3 6" id="KW-0812">Transmembrane</keyword>
<evidence type="ECO:0000256" key="6">
    <source>
        <dbReference type="SAM" id="Phobius"/>
    </source>
</evidence>
<evidence type="ECO:0000256" key="1">
    <source>
        <dbReference type="ARBA" id="ARBA00004141"/>
    </source>
</evidence>
<keyword evidence="4 6" id="KW-1133">Transmembrane helix</keyword>
<organism evidence="8 9">
    <name type="scientific">Saccharopolyspora gloriosae</name>
    <dbReference type="NCBI Taxonomy" id="455344"/>
    <lineage>
        <taxon>Bacteria</taxon>
        <taxon>Bacillati</taxon>
        <taxon>Actinomycetota</taxon>
        <taxon>Actinomycetes</taxon>
        <taxon>Pseudonocardiales</taxon>
        <taxon>Pseudonocardiaceae</taxon>
        <taxon>Saccharopolyspora</taxon>
    </lineage>
</organism>
<proteinExistence type="inferred from homology"/>
<comment type="subcellular location">
    <subcellularLocation>
        <location evidence="1">Membrane</location>
        <topology evidence="1">Multi-pass membrane protein</topology>
    </subcellularLocation>
</comment>
<dbReference type="RefSeq" id="WP_184484222.1">
    <property type="nucleotide sequence ID" value="NZ_JACHIV010000001.1"/>
</dbReference>
<comment type="similarity">
    <text evidence="2">Belongs to the GtrA family.</text>
</comment>
<dbReference type="InterPro" id="IPR007267">
    <property type="entry name" value="GtrA_DPMS_TM"/>
</dbReference>
<dbReference type="PANTHER" id="PTHR38459">
    <property type="entry name" value="PROPHAGE BACTOPRENOL-LINKED GLUCOSE TRANSLOCASE HOMOLOG"/>
    <property type="match status" value="1"/>
</dbReference>
<evidence type="ECO:0000313" key="8">
    <source>
        <dbReference type="EMBL" id="MBB5072697.1"/>
    </source>
</evidence>
<keyword evidence="5 6" id="KW-0472">Membrane</keyword>
<reference evidence="8 9" key="1">
    <citation type="submission" date="2020-08" db="EMBL/GenBank/DDBJ databases">
        <title>Sequencing the genomes of 1000 actinobacteria strains.</title>
        <authorList>
            <person name="Klenk H.-P."/>
        </authorList>
    </citation>
    <scope>NUCLEOTIDE SEQUENCE [LARGE SCALE GENOMIC DNA]</scope>
    <source>
        <strain evidence="8 9">DSM 45582</strain>
    </source>
</reference>
<gene>
    <name evidence="8" type="ORF">BJ969_005785</name>
</gene>
<dbReference type="GO" id="GO:0000271">
    <property type="term" value="P:polysaccharide biosynthetic process"/>
    <property type="evidence" value="ECO:0007669"/>
    <property type="project" value="InterPro"/>
</dbReference>
<evidence type="ECO:0000259" key="7">
    <source>
        <dbReference type="Pfam" id="PF04138"/>
    </source>
</evidence>
<accession>A0A840NX79</accession>
<dbReference type="InterPro" id="IPR051401">
    <property type="entry name" value="GtrA_CellWall_Glycosyl"/>
</dbReference>
<dbReference type="Proteomes" id="UP000580474">
    <property type="component" value="Unassembled WGS sequence"/>
</dbReference>
<feature type="transmembrane region" description="Helical" evidence="6">
    <location>
        <begin position="116"/>
        <end position="138"/>
    </location>
</feature>
<evidence type="ECO:0000313" key="9">
    <source>
        <dbReference type="Proteomes" id="UP000580474"/>
    </source>
</evidence>
<feature type="transmembrane region" description="Helical" evidence="6">
    <location>
        <begin position="55"/>
        <end position="72"/>
    </location>
</feature>
<comment type="caution">
    <text evidence="8">The sequence shown here is derived from an EMBL/GenBank/DDBJ whole genome shotgun (WGS) entry which is preliminary data.</text>
</comment>
<feature type="transmembrane region" description="Helical" evidence="6">
    <location>
        <begin position="22"/>
        <end position="49"/>
    </location>
</feature>
<evidence type="ECO:0000256" key="5">
    <source>
        <dbReference type="ARBA" id="ARBA00023136"/>
    </source>
</evidence>
<dbReference type="EMBL" id="JACHIV010000001">
    <property type="protein sequence ID" value="MBB5072697.1"/>
    <property type="molecule type" value="Genomic_DNA"/>
</dbReference>
<evidence type="ECO:0000256" key="4">
    <source>
        <dbReference type="ARBA" id="ARBA00022989"/>
    </source>
</evidence>
<evidence type="ECO:0000256" key="3">
    <source>
        <dbReference type="ARBA" id="ARBA00022692"/>
    </source>
</evidence>
<feature type="transmembrane region" description="Helical" evidence="6">
    <location>
        <begin position="84"/>
        <end position="104"/>
    </location>
</feature>
<protein>
    <submittedName>
        <fullName evidence="8">Putative flippase GtrA</fullName>
    </submittedName>
</protein>